<reference evidence="1" key="1">
    <citation type="journal article" date="2021" name="PeerJ">
        <title>Extensive microbial diversity within the chicken gut microbiome revealed by metagenomics and culture.</title>
        <authorList>
            <person name="Gilroy R."/>
            <person name="Ravi A."/>
            <person name="Getino M."/>
            <person name="Pursley I."/>
            <person name="Horton D.L."/>
            <person name="Alikhan N.F."/>
            <person name="Baker D."/>
            <person name="Gharbi K."/>
            <person name="Hall N."/>
            <person name="Watson M."/>
            <person name="Adriaenssens E.M."/>
            <person name="Foster-Nyarko E."/>
            <person name="Jarju S."/>
            <person name="Secka A."/>
            <person name="Antonio M."/>
            <person name="Oren A."/>
            <person name="Chaudhuri R.R."/>
            <person name="La Ragione R."/>
            <person name="Hildebrand F."/>
            <person name="Pallen M.J."/>
        </authorList>
    </citation>
    <scope>NUCLEOTIDE SEQUENCE</scope>
    <source>
        <strain evidence="1">5933</strain>
    </source>
</reference>
<name>A0A9D2Q4P8_9FIRM</name>
<evidence type="ECO:0000313" key="1">
    <source>
        <dbReference type="EMBL" id="HJC72832.1"/>
    </source>
</evidence>
<comment type="caution">
    <text evidence="1">The sequence shown here is derived from an EMBL/GenBank/DDBJ whole genome shotgun (WGS) entry which is preliminary data.</text>
</comment>
<dbReference type="Proteomes" id="UP000823918">
    <property type="component" value="Unassembled WGS sequence"/>
</dbReference>
<protein>
    <submittedName>
        <fullName evidence="1">Uncharacterized protein</fullName>
    </submittedName>
</protein>
<evidence type="ECO:0000313" key="2">
    <source>
        <dbReference type="Proteomes" id="UP000823918"/>
    </source>
</evidence>
<gene>
    <name evidence="1" type="ORF">H9698_08595</name>
</gene>
<dbReference type="AlphaFoldDB" id="A0A9D2Q4P8"/>
<dbReference type="EMBL" id="DWWA01000044">
    <property type="protein sequence ID" value="HJC72832.1"/>
    <property type="molecule type" value="Genomic_DNA"/>
</dbReference>
<accession>A0A9D2Q4P8</accession>
<organism evidence="1 2">
    <name type="scientific">Candidatus Ruthenibacterium merdavium</name>
    <dbReference type="NCBI Taxonomy" id="2838752"/>
    <lineage>
        <taxon>Bacteria</taxon>
        <taxon>Bacillati</taxon>
        <taxon>Bacillota</taxon>
        <taxon>Clostridia</taxon>
        <taxon>Eubacteriales</taxon>
        <taxon>Oscillospiraceae</taxon>
        <taxon>Ruthenibacterium</taxon>
    </lineage>
</organism>
<reference evidence="1" key="2">
    <citation type="submission" date="2021-04" db="EMBL/GenBank/DDBJ databases">
        <authorList>
            <person name="Gilroy R."/>
        </authorList>
    </citation>
    <scope>NUCLEOTIDE SEQUENCE</scope>
    <source>
        <strain evidence="1">5933</strain>
    </source>
</reference>
<proteinExistence type="predicted"/>
<sequence length="118" mass="13694">MPKERKKEPRIKTEFNRLKTIYSDLPDSKKAIVFPLLQNLAFMKITLDDLQQSINENGCSEDYKNGENQYGRKAAADLQAYNSLIKNYNAVSDRLEKLLPPEKKESRLEAFNNGKQFH</sequence>